<keyword evidence="2" id="KW-1133">Transmembrane helix</keyword>
<sequence>MIKSKPLKWMIIALSVLCISFSFSIGTFAGNHGDGGQGNTGTVQLTDDAGDEKPGHEPQFDDFKDIYVKGHQLQPGKYYVRVTSPSEKEDLGTSPDAGIVVSDGGDFSGYNLYELLGGYPDETPNQGGVYKLLLSKDDTFTRNVAKSKNFKFDITEEEEEPGNGEEDNGENGDENGSDDEDENGDENGSDEDENGDENGSDNGDDNGNEEDENGQDDDGSEEEDNDNGEDGENGNGSDEDEENGQDDDGNEEDGDQDEDLDNGTDDGDREDGDSSDEEQRDDDDASEEDEKQLPDTSGDGDEADEEQEETTAVASTVDGGELPETSTPWYNLLAISIALLLASGGYLLFKLRPFTTA</sequence>
<protein>
    <recommendedName>
        <fullName evidence="6">Gram-positive cocci surface proteins LPxTG domain-containing protein</fullName>
    </recommendedName>
</protein>
<feature type="region of interest" description="Disordered" evidence="1">
    <location>
        <begin position="34"/>
        <end position="57"/>
    </location>
</feature>
<feature type="compositionally biased region" description="Acidic residues" evidence="1">
    <location>
        <begin position="298"/>
        <end position="309"/>
    </location>
</feature>
<dbReference type="RefSeq" id="WP_146814723.1">
    <property type="nucleotide sequence ID" value="NZ_BJYA01000003.1"/>
</dbReference>
<accession>A0A511W203</accession>
<feature type="transmembrane region" description="Helical" evidence="2">
    <location>
        <begin position="329"/>
        <end position="349"/>
    </location>
</feature>
<keyword evidence="2" id="KW-0812">Transmembrane</keyword>
<keyword evidence="2" id="KW-0472">Membrane</keyword>
<dbReference type="Proteomes" id="UP000321440">
    <property type="component" value="Unassembled WGS sequence"/>
</dbReference>
<dbReference type="EMBL" id="BJYA01000003">
    <property type="protein sequence ID" value="GEN45084.1"/>
    <property type="molecule type" value="Genomic_DNA"/>
</dbReference>
<name>A0A511W203_9BACI</name>
<evidence type="ECO:0000313" key="5">
    <source>
        <dbReference type="Proteomes" id="UP000321440"/>
    </source>
</evidence>
<evidence type="ECO:0000256" key="2">
    <source>
        <dbReference type="SAM" id="Phobius"/>
    </source>
</evidence>
<dbReference type="AlphaFoldDB" id="A0A511W203"/>
<organism evidence="4 5">
    <name type="scientific">Alkalibacillus haloalkaliphilus</name>
    <dbReference type="NCBI Taxonomy" id="94136"/>
    <lineage>
        <taxon>Bacteria</taxon>
        <taxon>Bacillati</taxon>
        <taxon>Bacillota</taxon>
        <taxon>Bacilli</taxon>
        <taxon>Bacillales</taxon>
        <taxon>Bacillaceae</taxon>
        <taxon>Alkalibacillus</taxon>
    </lineage>
</organism>
<evidence type="ECO:0000256" key="3">
    <source>
        <dbReference type="SAM" id="SignalP"/>
    </source>
</evidence>
<evidence type="ECO:0000313" key="4">
    <source>
        <dbReference type="EMBL" id="GEN45084.1"/>
    </source>
</evidence>
<dbReference type="OrthoDB" id="6243098at2"/>
<proteinExistence type="predicted"/>
<comment type="caution">
    <text evidence="4">The sequence shown here is derived from an EMBL/GenBank/DDBJ whole genome shotgun (WGS) entry which is preliminary data.</text>
</comment>
<reference evidence="4 5" key="1">
    <citation type="submission" date="2019-07" db="EMBL/GenBank/DDBJ databases">
        <title>Whole genome shotgun sequence of Alkalibacillus haloalkaliphilus NBRC 103110.</title>
        <authorList>
            <person name="Hosoyama A."/>
            <person name="Uohara A."/>
            <person name="Ohji S."/>
            <person name="Ichikawa N."/>
        </authorList>
    </citation>
    <scope>NUCLEOTIDE SEQUENCE [LARGE SCALE GENOMIC DNA]</scope>
    <source>
        <strain evidence="4 5">NBRC 103110</strain>
    </source>
</reference>
<feature type="chain" id="PRO_5021832810" description="Gram-positive cocci surface proteins LPxTG domain-containing protein" evidence="3">
    <location>
        <begin position="30"/>
        <end position="357"/>
    </location>
</feature>
<feature type="signal peptide" evidence="3">
    <location>
        <begin position="1"/>
        <end position="29"/>
    </location>
</feature>
<keyword evidence="3" id="KW-0732">Signal</keyword>
<evidence type="ECO:0008006" key="6">
    <source>
        <dbReference type="Google" id="ProtNLM"/>
    </source>
</evidence>
<evidence type="ECO:0000256" key="1">
    <source>
        <dbReference type="SAM" id="MobiDB-lite"/>
    </source>
</evidence>
<feature type="region of interest" description="Disordered" evidence="1">
    <location>
        <begin position="151"/>
        <end position="323"/>
    </location>
</feature>
<keyword evidence="5" id="KW-1185">Reference proteome</keyword>
<feature type="compositionally biased region" description="Acidic residues" evidence="1">
    <location>
        <begin position="155"/>
        <end position="290"/>
    </location>
</feature>
<gene>
    <name evidence="4" type="ORF">AHA02nite_08600</name>
</gene>